<keyword evidence="1" id="KW-0472">Membrane</keyword>
<feature type="transmembrane region" description="Helical" evidence="1">
    <location>
        <begin position="47"/>
        <end position="66"/>
    </location>
</feature>
<keyword evidence="1" id="KW-1133">Transmembrane helix</keyword>
<dbReference type="AlphaFoldDB" id="A0AAW5ESW4"/>
<proteinExistence type="predicted"/>
<feature type="transmembrane region" description="Helical" evidence="1">
    <location>
        <begin position="78"/>
        <end position="97"/>
    </location>
</feature>
<comment type="caution">
    <text evidence="2">The sequence shown here is derived from an EMBL/GenBank/DDBJ whole genome shotgun (WGS) entry which is preliminary data.</text>
</comment>
<dbReference type="PROSITE" id="PS51257">
    <property type="entry name" value="PROKAR_LIPOPROTEIN"/>
    <property type="match status" value="1"/>
</dbReference>
<organism evidence="2 3">
    <name type="scientific">Novacetimonas hansenii</name>
    <name type="common">Komagataeibacter hansenii</name>
    <dbReference type="NCBI Taxonomy" id="436"/>
    <lineage>
        <taxon>Bacteria</taxon>
        <taxon>Pseudomonadati</taxon>
        <taxon>Pseudomonadota</taxon>
        <taxon>Alphaproteobacteria</taxon>
        <taxon>Acetobacterales</taxon>
        <taxon>Acetobacteraceae</taxon>
        <taxon>Novacetimonas</taxon>
    </lineage>
</organism>
<dbReference type="Proteomes" id="UP001202887">
    <property type="component" value="Unassembled WGS sequence"/>
</dbReference>
<dbReference type="RefSeq" id="WP_247066937.1">
    <property type="nucleotide sequence ID" value="NZ_CP094848.1"/>
</dbReference>
<feature type="transmembrane region" description="Helical" evidence="1">
    <location>
        <begin position="12"/>
        <end position="35"/>
    </location>
</feature>
<evidence type="ECO:0000313" key="3">
    <source>
        <dbReference type="Proteomes" id="UP001202887"/>
    </source>
</evidence>
<feature type="transmembrane region" description="Helical" evidence="1">
    <location>
        <begin position="166"/>
        <end position="189"/>
    </location>
</feature>
<feature type="transmembrane region" description="Helical" evidence="1">
    <location>
        <begin position="232"/>
        <end position="253"/>
    </location>
</feature>
<feature type="transmembrane region" description="Helical" evidence="1">
    <location>
        <begin position="265"/>
        <end position="286"/>
    </location>
</feature>
<gene>
    <name evidence="2" type="ORF">K1W68_08020</name>
</gene>
<reference evidence="2" key="1">
    <citation type="journal article" date="2021" name="Polymers (Basel)">
        <title>Highly Stretchable Bacterial Cellulose Produced by Komagataeibacter hansenii SI1.</title>
        <authorList>
            <person name="Cielecka I."/>
            <person name="Ryngajllo M."/>
            <person name="Maniukiewicz W."/>
            <person name="Bielecki S."/>
        </authorList>
    </citation>
    <scope>NUCLEOTIDE SEQUENCE</scope>
    <source>
        <strain evidence="2">SI1</strain>
    </source>
</reference>
<sequence length="330" mass="34879">MNSLRAGSPSSLLAGLGNGVAAGACWGLVFVAPAMMPDFTALQLATVRYVMYGVFSVALLLPRAGRLAARIPRGGRPALLWLGLTGNLGYYILIATAVGLCGINITSIVTGFLPVIVGVLGTREGDGLDLRRLVPSMLLMLMGISLTAVQALYAPDTQAGFDTAHLTGFICAVGGLASWSIFAISNARWLRRLPDTSAEEWGLLTGGATGAEALFLIPFACHGAASHTPSQWVWFIALGTGIALVSSLLGGIFWNRTCRLLPMTLSGQMAVGETLFALLYGCLWTGRWPTVMEAGAVIFLVLSVVFCTFAHAPPSRNRDHARHDTSRLST</sequence>
<name>A0AAW5ESW4_NOVHA</name>
<feature type="transmembrane region" description="Helical" evidence="1">
    <location>
        <begin position="292"/>
        <end position="312"/>
    </location>
</feature>
<dbReference type="EMBL" id="JAIBCX010000016">
    <property type="protein sequence ID" value="MCJ8353933.1"/>
    <property type="molecule type" value="Genomic_DNA"/>
</dbReference>
<keyword evidence="1" id="KW-0812">Transmembrane</keyword>
<evidence type="ECO:0000313" key="2">
    <source>
        <dbReference type="EMBL" id="MCJ8353933.1"/>
    </source>
</evidence>
<evidence type="ECO:0000256" key="1">
    <source>
        <dbReference type="SAM" id="Phobius"/>
    </source>
</evidence>
<feature type="transmembrane region" description="Helical" evidence="1">
    <location>
        <begin position="133"/>
        <end position="154"/>
    </location>
</feature>
<reference evidence="2" key="2">
    <citation type="submission" date="2022-03" db="EMBL/GenBank/DDBJ databases">
        <authorList>
            <person name="Ryngajllo M."/>
            <person name="Jacek P."/>
            <person name="Kubiak K."/>
        </authorList>
    </citation>
    <scope>NUCLEOTIDE SEQUENCE</scope>
    <source>
        <strain evidence="2">SI1</strain>
    </source>
</reference>
<feature type="transmembrane region" description="Helical" evidence="1">
    <location>
        <begin position="201"/>
        <end position="220"/>
    </location>
</feature>
<protein>
    <submittedName>
        <fullName evidence="2">DMT family transporter</fullName>
    </submittedName>
</protein>
<feature type="transmembrane region" description="Helical" evidence="1">
    <location>
        <begin position="103"/>
        <end position="121"/>
    </location>
</feature>
<accession>A0AAW5ESW4</accession>